<accession>A0A4R0IXM7</accession>
<comment type="caution">
    <text evidence="1">The sequence shown here is derived from an EMBL/GenBank/DDBJ whole genome shotgun (WGS) entry which is preliminary data.</text>
</comment>
<dbReference type="PANTHER" id="PTHR21015:SF22">
    <property type="entry name" value="GLYCOSYLTRANSFERASE"/>
    <property type="match status" value="1"/>
</dbReference>
<gene>
    <name evidence="1" type="ORF">E0H92_27080</name>
</gene>
<proteinExistence type="predicted"/>
<reference evidence="1 2" key="1">
    <citation type="submission" date="2019-02" db="EMBL/GenBank/DDBJ databases">
        <title>Kribbella capetownensis sp. nov. and Kribbella speibonae sp. nov., isolated from soil.</title>
        <authorList>
            <person name="Curtis S.M."/>
            <person name="Norton I."/>
            <person name="Everest G.J."/>
            <person name="Meyers P.R."/>
        </authorList>
    </citation>
    <scope>NUCLEOTIDE SEQUENCE [LARGE SCALE GENOMIC DNA]</scope>
    <source>
        <strain evidence="1 2">YM55</strain>
    </source>
</reference>
<organism evidence="1 2">
    <name type="scientific">Kribbella speibonae</name>
    <dbReference type="NCBI Taxonomy" id="1572660"/>
    <lineage>
        <taxon>Bacteria</taxon>
        <taxon>Bacillati</taxon>
        <taxon>Actinomycetota</taxon>
        <taxon>Actinomycetes</taxon>
        <taxon>Propionibacteriales</taxon>
        <taxon>Kribbellaceae</taxon>
        <taxon>Kribbella</taxon>
    </lineage>
</organism>
<dbReference type="EMBL" id="SJKC01000003">
    <property type="protein sequence ID" value="TCC36318.1"/>
    <property type="molecule type" value="Genomic_DNA"/>
</dbReference>
<dbReference type="Pfam" id="PF13528">
    <property type="entry name" value="Glyco_trans_1_3"/>
    <property type="match status" value="1"/>
</dbReference>
<evidence type="ECO:0008006" key="3">
    <source>
        <dbReference type="Google" id="ProtNLM"/>
    </source>
</evidence>
<dbReference type="AlphaFoldDB" id="A0A4R0IXM7"/>
<dbReference type="Proteomes" id="UP000294225">
    <property type="component" value="Unassembled WGS sequence"/>
</dbReference>
<dbReference type="SUPFAM" id="SSF53756">
    <property type="entry name" value="UDP-Glycosyltransferase/glycogen phosphorylase"/>
    <property type="match status" value="1"/>
</dbReference>
<evidence type="ECO:0000313" key="2">
    <source>
        <dbReference type="Proteomes" id="UP000294225"/>
    </source>
</evidence>
<dbReference type="PANTHER" id="PTHR21015">
    <property type="entry name" value="UDP-N-ACETYLGLUCOSAMINE--N-ACETYLMURAMYL-(PENTAPEPTIDE) PYROPHOSPHORYL-UNDECAPRENOL N-ACETYLGLUCOSAMINE TRANSFERASE 1"/>
    <property type="match status" value="1"/>
</dbReference>
<name>A0A4R0IXM7_9ACTN</name>
<dbReference type="GO" id="GO:0016757">
    <property type="term" value="F:glycosyltransferase activity"/>
    <property type="evidence" value="ECO:0007669"/>
    <property type="project" value="TreeGrafter"/>
</dbReference>
<protein>
    <recommendedName>
        <fullName evidence="3">Glycosyl transferase family 28 C-terminal domain-containing protein</fullName>
    </recommendedName>
</protein>
<evidence type="ECO:0000313" key="1">
    <source>
        <dbReference type="EMBL" id="TCC36318.1"/>
    </source>
</evidence>
<dbReference type="Gene3D" id="3.40.50.2000">
    <property type="entry name" value="Glycogen Phosphorylase B"/>
    <property type="match status" value="1"/>
</dbReference>
<sequence length="407" mass="46127">MLGEKHRQNRDTWQRRRVECITQSREHHSDLSRRSDVKILIGVCGIGQGHITRQSVIAELLLERGHTLSFLTYGPGVETLKARFPDSLVLPVYVPWVACGPDGLRFMETVRRSGWRAIPGILRDLSLIRRFRQSEPFDLCISDYEPVTARVAYATRTPLITLDQQSKLLGFETSPIGELSRKEERARLGLFFPKATKRIALSYFRVNAAPDHRFRVELRPPMVRSEIQNDDQETRPEHTLVYLSNYGSDSFVHLPDLVASLATMPNRRFTIFDSLGRRCEAPLNVVFEEIDREFFPKVLADSDSVISTAGFNLISECVAAEVPIMTIPLATYDQHLCSRTVETLRIGMGLKETRSPTPGELAAFVQQISNARHSMRTNPDVLKPSPTSTRKLIDEIEAVAKPFQDRG</sequence>